<dbReference type="Proteomes" id="UP000003860">
    <property type="component" value="Unassembled WGS sequence"/>
</dbReference>
<dbReference type="eggNOG" id="COG2207">
    <property type="taxonomic scope" value="Bacteria"/>
</dbReference>
<organism evidence="5 6">
    <name type="scientific">Ruminiclostridium papyrosolvens DSM 2782</name>
    <dbReference type="NCBI Taxonomy" id="588581"/>
    <lineage>
        <taxon>Bacteria</taxon>
        <taxon>Bacillati</taxon>
        <taxon>Bacillota</taxon>
        <taxon>Clostridia</taxon>
        <taxon>Eubacteriales</taxon>
        <taxon>Oscillospiraceae</taxon>
        <taxon>Ruminiclostridium</taxon>
    </lineage>
</organism>
<dbReference type="InterPro" id="IPR014710">
    <property type="entry name" value="RmlC-like_jellyroll"/>
</dbReference>
<dbReference type="PANTHER" id="PTHR43280">
    <property type="entry name" value="ARAC-FAMILY TRANSCRIPTIONAL REGULATOR"/>
    <property type="match status" value="1"/>
</dbReference>
<dbReference type="PROSITE" id="PS00041">
    <property type="entry name" value="HTH_ARAC_FAMILY_1"/>
    <property type="match status" value="1"/>
</dbReference>
<keyword evidence="6" id="KW-1185">Reference proteome</keyword>
<feature type="domain" description="HTH araC/xylS-type" evidence="4">
    <location>
        <begin position="181"/>
        <end position="279"/>
    </location>
</feature>
<dbReference type="InterPro" id="IPR018060">
    <property type="entry name" value="HTH_AraC"/>
</dbReference>
<dbReference type="SMART" id="SM00342">
    <property type="entry name" value="HTH_ARAC"/>
    <property type="match status" value="1"/>
</dbReference>
<proteinExistence type="predicted"/>
<dbReference type="STRING" id="588581.Cpap_3624"/>
<dbReference type="InterPro" id="IPR009057">
    <property type="entry name" value="Homeodomain-like_sf"/>
</dbReference>
<dbReference type="EMBL" id="ACXX02000002">
    <property type="protein sequence ID" value="EGD49192.1"/>
    <property type="molecule type" value="Genomic_DNA"/>
</dbReference>
<comment type="caution">
    <text evidence="5">The sequence shown here is derived from an EMBL/GenBank/DDBJ whole genome shotgun (WGS) entry which is preliminary data.</text>
</comment>
<protein>
    <submittedName>
        <fullName evidence="5">Transcriptional regulator, AraC family</fullName>
    </submittedName>
</protein>
<dbReference type="PROSITE" id="PS01124">
    <property type="entry name" value="HTH_ARAC_FAMILY_2"/>
    <property type="match status" value="1"/>
</dbReference>
<gene>
    <name evidence="5" type="ORF">Cpap_3624</name>
</gene>
<dbReference type="Gene3D" id="2.60.120.10">
    <property type="entry name" value="Jelly Rolls"/>
    <property type="match status" value="1"/>
</dbReference>
<dbReference type="InterPro" id="IPR003313">
    <property type="entry name" value="AraC-bd"/>
</dbReference>
<dbReference type="Pfam" id="PF12833">
    <property type="entry name" value="HTH_18"/>
    <property type="match status" value="1"/>
</dbReference>
<dbReference type="PANTHER" id="PTHR43280:SF28">
    <property type="entry name" value="HTH-TYPE TRANSCRIPTIONAL ACTIVATOR RHAS"/>
    <property type="match status" value="1"/>
</dbReference>
<dbReference type="GO" id="GO:0003700">
    <property type="term" value="F:DNA-binding transcription factor activity"/>
    <property type="evidence" value="ECO:0007669"/>
    <property type="project" value="InterPro"/>
</dbReference>
<accession>F1T9L0</accession>
<keyword evidence="2" id="KW-0238">DNA-binding</keyword>
<dbReference type="SUPFAM" id="SSF51215">
    <property type="entry name" value="Regulatory protein AraC"/>
    <property type="match status" value="1"/>
</dbReference>
<dbReference type="GO" id="GO:0043565">
    <property type="term" value="F:sequence-specific DNA binding"/>
    <property type="evidence" value="ECO:0007669"/>
    <property type="project" value="InterPro"/>
</dbReference>
<evidence type="ECO:0000256" key="3">
    <source>
        <dbReference type="ARBA" id="ARBA00023163"/>
    </source>
</evidence>
<dbReference type="InterPro" id="IPR037923">
    <property type="entry name" value="HTH-like"/>
</dbReference>
<evidence type="ECO:0000256" key="2">
    <source>
        <dbReference type="ARBA" id="ARBA00023125"/>
    </source>
</evidence>
<dbReference type="InterPro" id="IPR018062">
    <property type="entry name" value="HTH_AraC-typ_CS"/>
</dbReference>
<dbReference type="AlphaFoldDB" id="F1T9L0"/>
<reference evidence="5" key="2">
    <citation type="submission" date="2011-01" db="EMBL/GenBank/DDBJ databases">
        <title>The Non-contiguous Finished genome of Clostridium papyrosolvens.</title>
        <authorList>
            <person name="Lucas S."/>
            <person name="Copeland A."/>
            <person name="Lapidus A."/>
            <person name="Cheng J.-F."/>
            <person name="Goodwin L."/>
            <person name="Pitluck S."/>
            <person name="Misra M."/>
            <person name="Chertkov O."/>
            <person name="Detter J.C."/>
            <person name="Han C."/>
            <person name="Tapia R."/>
            <person name="Land M."/>
            <person name="Hauser L."/>
            <person name="Kyrpides N."/>
            <person name="Ivanova N."/>
            <person name="Pagani I."/>
            <person name="Mouttaki H."/>
            <person name="He Z."/>
            <person name="Zhou J."/>
            <person name="Hemme C.L."/>
            <person name="Woyke T."/>
        </authorList>
    </citation>
    <scope>NUCLEOTIDE SEQUENCE [LARGE SCALE GENOMIC DNA]</scope>
    <source>
        <strain evidence="5">DSM 2782</strain>
    </source>
</reference>
<keyword evidence="3" id="KW-0804">Transcription</keyword>
<evidence type="ECO:0000313" key="5">
    <source>
        <dbReference type="EMBL" id="EGD49192.1"/>
    </source>
</evidence>
<name>F1T9L0_9FIRM</name>
<dbReference type="Pfam" id="PF02311">
    <property type="entry name" value="AraC_binding"/>
    <property type="match status" value="1"/>
</dbReference>
<dbReference type="SUPFAM" id="SSF46689">
    <property type="entry name" value="Homeodomain-like"/>
    <property type="match status" value="2"/>
</dbReference>
<dbReference type="OrthoDB" id="625043at2"/>
<evidence type="ECO:0000259" key="4">
    <source>
        <dbReference type="PROSITE" id="PS01124"/>
    </source>
</evidence>
<keyword evidence="1" id="KW-0805">Transcription regulation</keyword>
<dbReference type="Gene3D" id="1.10.10.60">
    <property type="entry name" value="Homeodomain-like"/>
    <property type="match status" value="2"/>
</dbReference>
<sequence length="282" mass="32623">MCKPQICAENFNPTLLYAFINFANSESHITLHTHDFTEVKIILSGYFTYIIDDKLYEVTKGNIIIINPGVQHKKIIPEGVNIEEFNYALGNLQFKELPENFLIEPSSQPVFSLPLHQPEIIKCINETLSEQEKNEPYCDLFIKSSIMKLTALLHRGMTASKERTEKTRLDIQTSEKTYIVNDILEYLSSNYMKQISLYRIAHNMYLSPVYISKIFKEETGESPINHLIRIRLTKARELLISGDMPIKTVARNVGYDDAFYFSKLYKKYYGIPPSMEKRKNAG</sequence>
<dbReference type="RefSeq" id="WP_004617394.1">
    <property type="nucleotide sequence ID" value="NZ_ACXX02000002.1"/>
</dbReference>
<reference evidence="5" key="1">
    <citation type="submission" date="2009-07" db="EMBL/GenBank/DDBJ databases">
        <authorList>
            <consortium name="US DOE Joint Genome Institute (JGI-PGF)"/>
            <person name="Lucas S."/>
            <person name="Copeland A."/>
            <person name="Lapidus A."/>
            <person name="Glavina del Rio T."/>
            <person name="Tice H."/>
            <person name="Bruce D."/>
            <person name="Goodwin L."/>
            <person name="Pitluck S."/>
            <person name="Larimer F."/>
            <person name="Land M.L."/>
            <person name="Mouttaki H."/>
            <person name="He Z."/>
            <person name="Zhou J."/>
            <person name="Hemme C.L."/>
        </authorList>
    </citation>
    <scope>NUCLEOTIDE SEQUENCE [LARGE SCALE GENOMIC DNA]</scope>
    <source>
        <strain evidence="5">DSM 2782</strain>
    </source>
</reference>
<evidence type="ECO:0000313" key="6">
    <source>
        <dbReference type="Proteomes" id="UP000003860"/>
    </source>
</evidence>
<evidence type="ECO:0000256" key="1">
    <source>
        <dbReference type="ARBA" id="ARBA00023015"/>
    </source>
</evidence>